<dbReference type="SUPFAM" id="SSF47090">
    <property type="entry name" value="PGBD-like"/>
    <property type="match status" value="1"/>
</dbReference>
<proteinExistence type="predicted"/>
<name>A0ABX5FUD0_9BACL</name>
<evidence type="ECO:0000313" key="4">
    <source>
        <dbReference type="Proteomes" id="UP000241645"/>
    </source>
</evidence>
<dbReference type="InterPro" id="IPR002477">
    <property type="entry name" value="Peptidoglycan-bd-like"/>
</dbReference>
<reference evidence="3 4" key="1">
    <citation type="submission" date="2018-03" db="EMBL/GenBank/DDBJ databases">
        <title>Brevisbacillus phylogenomics.</title>
        <authorList>
            <person name="Dunlap C."/>
        </authorList>
    </citation>
    <scope>NUCLEOTIDE SEQUENCE [LARGE SCALE GENOMIC DNA]</scope>
    <source>
        <strain evidence="3 4">NRRL B-41110</strain>
    </source>
</reference>
<feature type="region of interest" description="Disordered" evidence="1">
    <location>
        <begin position="110"/>
        <end position="169"/>
    </location>
</feature>
<feature type="compositionally biased region" description="Gly residues" evidence="1">
    <location>
        <begin position="114"/>
        <end position="169"/>
    </location>
</feature>
<evidence type="ECO:0000256" key="1">
    <source>
        <dbReference type="SAM" id="MobiDB-lite"/>
    </source>
</evidence>
<keyword evidence="4" id="KW-1185">Reference proteome</keyword>
<gene>
    <name evidence="3" type="ORF">C7R92_05420</name>
</gene>
<dbReference type="EMBL" id="PXZO01000005">
    <property type="protein sequence ID" value="PSK13450.1"/>
    <property type="molecule type" value="Genomic_DNA"/>
</dbReference>
<feature type="region of interest" description="Disordered" evidence="1">
    <location>
        <begin position="190"/>
        <end position="214"/>
    </location>
</feature>
<dbReference type="Proteomes" id="UP000241645">
    <property type="component" value="Unassembled WGS sequence"/>
</dbReference>
<dbReference type="InterPro" id="IPR036366">
    <property type="entry name" value="PGBDSf"/>
</dbReference>
<dbReference type="RefSeq" id="WP_146147600.1">
    <property type="nucleotide sequence ID" value="NZ_PXZO01000005.1"/>
</dbReference>
<dbReference type="Pfam" id="PF01471">
    <property type="entry name" value="PG_binding_1"/>
    <property type="match status" value="1"/>
</dbReference>
<protein>
    <submittedName>
        <fullName evidence="3">Peptidoglycan-binding protein</fullName>
    </submittedName>
</protein>
<dbReference type="Gene3D" id="1.10.101.10">
    <property type="entry name" value="PGBD-like superfamily/PGBD"/>
    <property type="match status" value="1"/>
</dbReference>
<dbReference type="GeneID" id="95749583"/>
<comment type="caution">
    <text evidence="3">The sequence shown here is derived from an EMBL/GenBank/DDBJ whole genome shotgun (WGS) entry which is preliminary data.</text>
</comment>
<feature type="domain" description="Peptidoglycan binding-like" evidence="2">
    <location>
        <begin position="47"/>
        <end position="101"/>
    </location>
</feature>
<accession>A0ABX5FUD0</accession>
<dbReference type="InterPro" id="IPR036365">
    <property type="entry name" value="PGBD-like_sf"/>
</dbReference>
<evidence type="ECO:0000259" key="2">
    <source>
        <dbReference type="Pfam" id="PF01471"/>
    </source>
</evidence>
<sequence>MKKGTGSLGSLMKTGKVKKILGAAFLSATLMFSLPHTGQAVGKGAHGPDIYVIQGMLKSLGSYSGQINGYYDDVTVRGVKHYQKKHGLPVTGNVDNRTFQSIVYSYDSVKSGKRGQGGGKGHGGGTGQGGGKGHGGGAGQGGGKGHGGGAGQGGGGKGHGGGAGQGGGMGGGAGQGGGMGGGAGQGGGMGGGAGQGGGMGGGAGQGGGMGGGAG</sequence>
<organism evidence="3 4">
    <name type="scientific">Brevibacillus porteri</name>
    <dbReference type="NCBI Taxonomy" id="2126350"/>
    <lineage>
        <taxon>Bacteria</taxon>
        <taxon>Bacillati</taxon>
        <taxon>Bacillota</taxon>
        <taxon>Bacilli</taxon>
        <taxon>Bacillales</taxon>
        <taxon>Paenibacillaceae</taxon>
        <taxon>Brevibacillus</taxon>
    </lineage>
</organism>
<evidence type="ECO:0000313" key="3">
    <source>
        <dbReference type="EMBL" id="PSK13450.1"/>
    </source>
</evidence>
<feature type="non-terminal residue" evidence="3">
    <location>
        <position position="214"/>
    </location>
</feature>